<protein>
    <recommendedName>
        <fullName evidence="3">Protein XRI1</fullName>
    </recommendedName>
</protein>
<dbReference type="PANTHER" id="PTHR33385:SF18">
    <property type="entry name" value="XRI1-LIKE PROTEIN"/>
    <property type="match status" value="1"/>
</dbReference>
<dbReference type="Proteomes" id="UP001293593">
    <property type="component" value="Unassembled WGS sequence"/>
</dbReference>
<dbReference type="GO" id="GO:0007140">
    <property type="term" value="P:male meiotic nuclear division"/>
    <property type="evidence" value="ECO:0007669"/>
    <property type="project" value="InterPro"/>
</dbReference>
<keyword evidence="2" id="KW-1185">Reference proteome</keyword>
<reference evidence="1" key="1">
    <citation type="submission" date="2023-10" db="EMBL/GenBank/DDBJ databases">
        <title>Chromosome-level genome of the transformable northern wattle, Acacia crassicarpa.</title>
        <authorList>
            <person name="Massaro I."/>
            <person name="Sinha N.R."/>
            <person name="Poethig S."/>
            <person name="Leichty A.R."/>
        </authorList>
    </citation>
    <scope>NUCLEOTIDE SEQUENCE</scope>
    <source>
        <strain evidence="1">Acra3RX</strain>
        <tissue evidence="1">Leaf</tissue>
    </source>
</reference>
<gene>
    <name evidence="1" type="ORF">QN277_004814</name>
</gene>
<comment type="caution">
    <text evidence="1">The sequence shown here is derived from an EMBL/GenBank/DDBJ whole genome shotgun (WGS) entry which is preliminary data.</text>
</comment>
<dbReference type="EMBL" id="JAWXYG010000010">
    <property type="protein sequence ID" value="KAK4261876.1"/>
    <property type="molecule type" value="Genomic_DNA"/>
</dbReference>
<dbReference type="PANTHER" id="PTHR33385">
    <property type="entry name" value="PROTEIN XRI1"/>
    <property type="match status" value="1"/>
</dbReference>
<evidence type="ECO:0008006" key="3">
    <source>
        <dbReference type="Google" id="ProtNLM"/>
    </source>
</evidence>
<sequence length="279" mass="31411">MMSELFHECSLGWDYQNLGVLNTEMPLVMAENNTTPCFSPPESDFSSGYLEDALIEFTSKRRRRLLPHHTDEQTMNNFDIDLHKNFWNLEPIWHQPAENFYCISMNQIESNVREFSDEQISTSMNRIKEELNIQSVTTKGQEKTALSTYESPGSSSSSYKIPVTSSTTEEDNLFCIDPTTTSAGSSSEKRRKRVITRVLYPFAMVKPGGIREGEVTLNDINERILMPPTRPVRHPVGDFAIRPCLSATGTGLSGKAVVALTRIHTQGRKGTITIIRTKG</sequence>
<evidence type="ECO:0000313" key="2">
    <source>
        <dbReference type="Proteomes" id="UP001293593"/>
    </source>
</evidence>
<name>A0AAE1J191_9FABA</name>
<dbReference type="AlphaFoldDB" id="A0AAE1J191"/>
<dbReference type="InterPro" id="IPR039933">
    <property type="entry name" value="XRI1"/>
</dbReference>
<dbReference type="GO" id="GO:0007143">
    <property type="term" value="P:female meiotic nuclear division"/>
    <property type="evidence" value="ECO:0007669"/>
    <property type="project" value="InterPro"/>
</dbReference>
<proteinExistence type="predicted"/>
<accession>A0AAE1J191</accession>
<evidence type="ECO:0000313" key="1">
    <source>
        <dbReference type="EMBL" id="KAK4261876.1"/>
    </source>
</evidence>
<organism evidence="1 2">
    <name type="scientific">Acacia crassicarpa</name>
    <name type="common">northern wattle</name>
    <dbReference type="NCBI Taxonomy" id="499986"/>
    <lineage>
        <taxon>Eukaryota</taxon>
        <taxon>Viridiplantae</taxon>
        <taxon>Streptophyta</taxon>
        <taxon>Embryophyta</taxon>
        <taxon>Tracheophyta</taxon>
        <taxon>Spermatophyta</taxon>
        <taxon>Magnoliopsida</taxon>
        <taxon>eudicotyledons</taxon>
        <taxon>Gunneridae</taxon>
        <taxon>Pentapetalae</taxon>
        <taxon>rosids</taxon>
        <taxon>fabids</taxon>
        <taxon>Fabales</taxon>
        <taxon>Fabaceae</taxon>
        <taxon>Caesalpinioideae</taxon>
        <taxon>mimosoid clade</taxon>
        <taxon>Acacieae</taxon>
        <taxon>Acacia</taxon>
    </lineage>
</organism>